<evidence type="ECO:0000256" key="1">
    <source>
        <dbReference type="SAM" id="MobiDB-lite"/>
    </source>
</evidence>
<evidence type="ECO:0000313" key="3">
    <source>
        <dbReference type="Proteomes" id="UP001417504"/>
    </source>
</evidence>
<feature type="region of interest" description="Disordered" evidence="1">
    <location>
        <begin position="146"/>
        <end position="165"/>
    </location>
</feature>
<organism evidence="2 3">
    <name type="scientific">Stephania japonica</name>
    <dbReference type="NCBI Taxonomy" id="461633"/>
    <lineage>
        <taxon>Eukaryota</taxon>
        <taxon>Viridiplantae</taxon>
        <taxon>Streptophyta</taxon>
        <taxon>Embryophyta</taxon>
        <taxon>Tracheophyta</taxon>
        <taxon>Spermatophyta</taxon>
        <taxon>Magnoliopsida</taxon>
        <taxon>Ranunculales</taxon>
        <taxon>Menispermaceae</taxon>
        <taxon>Menispermoideae</taxon>
        <taxon>Cissampelideae</taxon>
        <taxon>Stephania</taxon>
    </lineage>
</organism>
<proteinExistence type="predicted"/>
<accession>A0AAP0IX25</accession>
<keyword evidence="3" id="KW-1185">Reference proteome</keyword>
<sequence>MTTNTQSTTSSQKQSDTEETPTIQSKKEQIIHQLKMHSVTKVTRHQCVFLPTKPQHDTTTTKSSQSMYQSTSNMQVIFINQQPRSLSSPTEFSHFLRVSKLTTETLVHPSPKAPKSSKSWNTNTFTGTHFQQHLSETLRHPLTQPFHHPSHKVPNLIVNTQPTEP</sequence>
<gene>
    <name evidence="2" type="ORF">Sjap_013064</name>
</gene>
<reference evidence="2 3" key="1">
    <citation type="submission" date="2024-01" db="EMBL/GenBank/DDBJ databases">
        <title>Genome assemblies of Stephania.</title>
        <authorList>
            <person name="Yang L."/>
        </authorList>
    </citation>
    <scope>NUCLEOTIDE SEQUENCE [LARGE SCALE GENOMIC DNA]</scope>
    <source>
        <strain evidence="2">QJT</strain>
        <tissue evidence="2">Leaf</tissue>
    </source>
</reference>
<protein>
    <submittedName>
        <fullName evidence="2">Uncharacterized protein</fullName>
    </submittedName>
</protein>
<dbReference type="Proteomes" id="UP001417504">
    <property type="component" value="Unassembled WGS sequence"/>
</dbReference>
<name>A0AAP0IX25_9MAGN</name>
<feature type="compositionally biased region" description="Low complexity" evidence="1">
    <location>
        <begin position="1"/>
        <end position="14"/>
    </location>
</feature>
<dbReference type="AlphaFoldDB" id="A0AAP0IX25"/>
<comment type="caution">
    <text evidence="2">The sequence shown here is derived from an EMBL/GenBank/DDBJ whole genome shotgun (WGS) entry which is preliminary data.</text>
</comment>
<dbReference type="EMBL" id="JBBNAE010000005">
    <property type="protein sequence ID" value="KAK9123462.1"/>
    <property type="molecule type" value="Genomic_DNA"/>
</dbReference>
<evidence type="ECO:0000313" key="2">
    <source>
        <dbReference type="EMBL" id="KAK9123462.1"/>
    </source>
</evidence>
<feature type="region of interest" description="Disordered" evidence="1">
    <location>
        <begin position="1"/>
        <end position="25"/>
    </location>
</feature>